<protein>
    <submittedName>
        <fullName evidence="4">Alkaline/neutral invertase E</fullName>
    </submittedName>
</protein>
<keyword evidence="1" id="KW-0378">Hydrolase</keyword>
<comment type="caution">
    <text evidence="4">The sequence shown here is derived from an EMBL/GenBank/DDBJ whole genome shotgun (WGS) entry which is preliminary data.</text>
</comment>
<name>A0ABD1VWW4_9LAMI</name>
<keyword evidence="3" id="KW-0326">Glycosidase</keyword>
<proteinExistence type="predicted"/>
<dbReference type="AlphaFoldDB" id="A0ABD1VWW4"/>
<keyword evidence="5" id="KW-1185">Reference proteome</keyword>
<dbReference type="PROSITE" id="PS00018">
    <property type="entry name" value="EF_HAND_1"/>
    <property type="match status" value="1"/>
</dbReference>
<keyword evidence="2" id="KW-0119">Carbohydrate metabolism</keyword>
<dbReference type="EMBL" id="JBFOLK010000001">
    <property type="protein sequence ID" value="KAL2541884.1"/>
    <property type="molecule type" value="Genomic_DNA"/>
</dbReference>
<accession>A0ABD1VWW4</accession>
<dbReference type="PANTHER" id="PTHR31916">
    <property type="match status" value="1"/>
</dbReference>
<dbReference type="InterPro" id="IPR024746">
    <property type="entry name" value="Glyco_hydro_100"/>
</dbReference>
<evidence type="ECO:0000256" key="1">
    <source>
        <dbReference type="ARBA" id="ARBA00022801"/>
    </source>
</evidence>
<evidence type="ECO:0000256" key="2">
    <source>
        <dbReference type="ARBA" id="ARBA00023277"/>
    </source>
</evidence>
<reference evidence="5" key="1">
    <citation type="submission" date="2024-07" db="EMBL/GenBank/DDBJ databases">
        <title>Two chromosome-level genome assemblies of Korean endemic species Abeliophyllum distichum and Forsythia ovata (Oleaceae).</title>
        <authorList>
            <person name="Jang H."/>
        </authorList>
    </citation>
    <scope>NUCLEOTIDE SEQUENCE [LARGE SCALE GENOMIC DNA]</scope>
</reference>
<sequence length="128" mass="14337">MGFSLANSLGRSSISCMVDVRHHVEVHEYKVGWDLDMGGNIQGLELCDTLQTILADSIEDEAWELLRESIVYNCGNLVRTIAAKDPSSSNVLNYDQVFIRDFIPSGIAFLLKGEYDLVCNFILHTLQL</sequence>
<dbReference type="InterPro" id="IPR018247">
    <property type="entry name" value="EF_Hand_1_Ca_BS"/>
</dbReference>
<evidence type="ECO:0000256" key="3">
    <source>
        <dbReference type="ARBA" id="ARBA00023295"/>
    </source>
</evidence>
<dbReference type="Pfam" id="PF12899">
    <property type="entry name" value="Glyco_hydro_100"/>
    <property type="match status" value="1"/>
</dbReference>
<dbReference type="GO" id="GO:0016798">
    <property type="term" value="F:hydrolase activity, acting on glycosyl bonds"/>
    <property type="evidence" value="ECO:0007669"/>
    <property type="project" value="UniProtKB-KW"/>
</dbReference>
<gene>
    <name evidence="4" type="ORF">Adt_02862</name>
</gene>
<dbReference type="PANTHER" id="PTHR31916:SF28">
    <property type="entry name" value="NEUTRAL_ALKALINE INVERTASE 3, CHLOROPLASTIC"/>
    <property type="match status" value="1"/>
</dbReference>
<evidence type="ECO:0000313" key="5">
    <source>
        <dbReference type="Proteomes" id="UP001604336"/>
    </source>
</evidence>
<dbReference type="Proteomes" id="UP001604336">
    <property type="component" value="Unassembled WGS sequence"/>
</dbReference>
<organism evidence="4 5">
    <name type="scientific">Abeliophyllum distichum</name>
    <dbReference type="NCBI Taxonomy" id="126358"/>
    <lineage>
        <taxon>Eukaryota</taxon>
        <taxon>Viridiplantae</taxon>
        <taxon>Streptophyta</taxon>
        <taxon>Embryophyta</taxon>
        <taxon>Tracheophyta</taxon>
        <taxon>Spermatophyta</taxon>
        <taxon>Magnoliopsida</taxon>
        <taxon>eudicotyledons</taxon>
        <taxon>Gunneridae</taxon>
        <taxon>Pentapetalae</taxon>
        <taxon>asterids</taxon>
        <taxon>lamiids</taxon>
        <taxon>Lamiales</taxon>
        <taxon>Oleaceae</taxon>
        <taxon>Forsythieae</taxon>
        <taxon>Abeliophyllum</taxon>
    </lineage>
</organism>
<evidence type="ECO:0000313" key="4">
    <source>
        <dbReference type="EMBL" id="KAL2541884.1"/>
    </source>
</evidence>